<evidence type="ECO:0000313" key="2">
    <source>
        <dbReference type="EMBL" id="CAI9927287.1"/>
    </source>
</evidence>
<keyword evidence="1" id="KW-0812">Transmembrane</keyword>
<dbReference type="EMBL" id="CATOUU010000380">
    <property type="protein sequence ID" value="CAI9927287.1"/>
    <property type="molecule type" value="Genomic_DNA"/>
</dbReference>
<evidence type="ECO:0000313" key="3">
    <source>
        <dbReference type="EMBL" id="CAI9927288.1"/>
    </source>
</evidence>
<dbReference type="EMBL" id="CATOUU010000380">
    <property type="protein sequence ID" value="CAI9927288.1"/>
    <property type="molecule type" value="Genomic_DNA"/>
</dbReference>
<accession>A0AA86NXQ3</accession>
<reference evidence="3" key="1">
    <citation type="submission" date="2023-06" db="EMBL/GenBank/DDBJ databases">
        <authorList>
            <person name="Kurt Z."/>
        </authorList>
    </citation>
    <scope>NUCLEOTIDE SEQUENCE</scope>
</reference>
<dbReference type="Proteomes" id="UP001642409">
    <property type="component" value="Unassembled WGS sequence"/>
</dbReference>
<dbReference type="AlphaFoldDB" id="A0AA86NXQ3"/>
<comment type="caution">
    <text evidence="3">The sequence shown here is derived from an EMBL/GenBank/DDBJ whole genome shotgun (WGS) entry which is preliminary data.</text>
</comment>
<organism evidence="3">
    <name type="scientific">Hexamita inflata</name>
    <dbReference type="NCBI Taxonomy" id="28002"/>
    <lineage>
        <taxon>Eukaryota</taxon>
        <taxon>Metamonada</taxon>
        <taxon>Diplomonadida</taxon>
        <taxon>Hexamitidae</taxon>
        <taxon>Hexamitinae</taxon>
        <taxon>Hexamita</taxon>
    </lineage>
</organism>
<evidence type="ECO:0000256" key="1">
    <source>
        <dbReference type="SAM" id="Phobius"/>
    </source>
</evidence>
<dbReference type="EMBL" id="CAXDID020000003">
    <property type="protein sequence ID" value="CAL5972318.1"/>
    <property type="molecule type" value="Genomic_DNA"/>
</dbReference>
<evidence type="ECO:0000313" key="5">
    <source>
        <dbReference type="EMBL" id="CAL5972318.1"/>
    </source>
</evidence>
<keyword evidence="1" id="KW-0472">Membrane</keyword>
<dbReference type="EMBL" id="CAXDID020000003">
    <property type="protein sequence ID" value="CAL5972316.1"/>
    <property type="molecule type" value="Genomic_DNA"/>
</dbReference>
<gene>
    <name evidence="2" type="ORF">HINF_LOCUS14932</name>
    <name evidence="3" type="ORF">HINF_LOCUS14933</name>
    <name evidence="4" type="ORF">HINF_LOCUS1844</name>
    <name evidence="5" type="ORF">HINF_LOCUS1845</name>
</gene>
<evidence type="ECO:0000313" key="4">
    <source>
        <dbReference type="EMBL" id="CAL5972316.1"/>
    </source>
</evidence>
<keyword evidence="1" id="KW-1133">Transmembrane helix</keyword>
<feature type="transmembrane region" description="Helical" evidence="1">
    <location>
        <begin position="9"/>
        <end position="28"/>
    </location>
</feature>
<evidence type="ECO:0000313" key="6">
    <source>
        <dbReference type="Proteomes" id="UP001642409"/>
    </source>
</evidence>
<keyword evidence="6" id="KW-1185">Reference proteome</keyword>
<name>A0AA86NXQ3_9EUKA</name>
<proteinExistence type="predicted"/>
<sequence length="107" mass="12529">MVKLQHSESVLSLLIVMCAQIILISVYSNKSDLIYAQPNICELVNQITFQSGKRQLMEPLWILWYEQENAFEQYLKMTYTINITKYFVPCVRERIGTKTSGNRFNSL</sequence>
<protein>
    <submittedName>
        <fullName evidence="4">Hypothetical_protein</fullName>
    </submittedName>
</protein>
<reference evidence="4 6" key="2">
    <citation type="submission" date="2024-07" db="EMBL/GenBank/DDBJ databases">
        <authorList>
            <person name="Akdeniz Z."/>
        </authorList>
    </citation>
    <scope>NUCLEOTIDE SEQUENCE [LARGE SCALE GENOMIC DNA]</scope>
</reference>